<evidence type="ECO:0000313" key="2">
    <source>
        <dbReference type="Proteomes" id="UP001374893"/>
    </source>
</evidence>
<proteinExistence type="predicted"/>
<evidence type="ECO:0000313" key="1">
    <source>
        <dbReference type="EMBL" id="BCX47299.1"/>
    </source>
</evidence>
<dbReference type="RefSeq" id="WP_338689422.1">
    <property type="nucleotide sequence ID" value="NZ_AP024702.1"/>
</dbReference>
<keyword evidence="2" id="KW-1185">Reference proteome</keyword>
<organism evidence="1 2">
    <name type="scientific">Haloferula helveola</name>
    <dbReference type="NCBI Taxonomy" id="490095"/>
    <lineage>
        <taxon>Bacteria</taxon>
        <taxon>Pseudomonadati</taxon>
        <taxon>Verrucomicrobiota</taxon>
        <taxon>Verrucomicrobiia</taxon>
        <taxon>Verrucomicrobiales</taxon>
        <taxon>Verrucomicrobiaceae</taxon>
        <taxon>Haloferula</taxon>
    </lineage>
</organism>
<name>A0ABM7REE5_9BACT</name>
<accession>A0ABM7REE5</accession>
<evidence type="ECO:0008006" key="3">
    <source>
        <dbReference type="Google" id="ProtNLM"/>
    </source>
</evidence>
<dbReference type="NCBIfam" id="TIGR03696">
    <property type="entry name" value="Rhs_assc_core"/>
    <property type="match status" value="1"/>
</dbReference>
<dbReference type="InterPro" id="IPR022385">
    <property type="entry name" value="Rhs_assc_core"/>
</dbReference>
<gene>
    <name evidence="1" type="ORF">HAHE_12070</name>
</gene>
<dbReference type="EMBL" id="AP024702">
    <property type="protein sequence ID" value="BCX47299.1"/>
    <property type="molecule type" value="Genomic_DNA"/>
</dbReference>
<protein>
    <recommendedName>
        <fullName evidence="3">RHS repeat-associated core domain-containing protein</fullName>
    </recommendedName>
</protein>
<dbReference type="Proteomes" id="UP001374893">
    <property type="component" value="Chromosome"/>
</dbReference>
<sequence length="268" mass="29759">MGFFKKGSATKLRNPAETEPGTVFNEYGYRYYQPDLGRWASRDSIGEEGGMSLYRFSENAPSNQVDAFGLWVFPPLPNSEVPVPTPIGNIMPDGTYEPNADVFWDQAISDCQEQIAAALKQEKLAILHKQFDSECELNLRCICCDSDPRAKADSRGFYDRNTREIRMCANRSDDQLEFTRFLYEELFHALQHCGKIKTHAQSGRCERCLCNEIQAKAGAPRALGESAIATESALSCRKSCLTSGDPIAGMDAAIAKAKALFNECSKIP</sequence>
<dbReference type="Gene3D" id="2.180.10.10">
    <property type="entry name" value="RHS repeat-associated core"/>
    <property type="match status" value="1"/>
</dbReference>
<reference evidence="1 2" key="1">
    <citation type="submission" date="2021-06" db="EMBL/GenBank/DDBJ databases">
        <title>Complete genome of Haloferula helveola possessing various polysaccharide degrading enzymes.</title>
        <authorList>
            <person name="Takami H."/>
            <person name="Huang C."/>
            <person name="Hamasaki K."/>
        </authorList>
    </citation>
    <scope>NUCLEOTIDE SEQUENCE [LARGE SCALE GENOMIC DNA]</scope>
    <source>
        <strain evidence="1 2">CN-1</strain>
    </source>
</reference>